<sequence>MAGTDLKYTYLSKGTYWRFRHKLTGDLPLPHDPALHWSEQPSRSGFMERYAELLAVVEARGAKKPVARSSFEWLVGQYRRSPEFRGLADATQLDYGRTLDLIVEELGDVRYAAATRNMLKAVRDDHAQTVRKAHKIKQMLSRLYSWADENDHVPAGFNPAKGIKRLKRKGGDKEIVVWSDAEVEHFLRGAPPHLVTPVLVALYTGQRREDVVKMTWQQFQGDIIRVRQSKTTALLDIACHGALRKHLDALPRRGVVICTTEAGKAFTPNGLSGAIRRRVEGIDAMPNNRSMHGLRYAAGSRMEEAGCTVAEIESVLGHQTFKMALKYASQRLRAAAAMAKMEAAESA</sequence>
<reference evidence="7" key="2">
    <citation type="submission" date="2021-01" db="EMBL/GenBank/DDBJ databases">
        <title>Genome Sequencing of Type Strains.</title>
        <authorList>
            <person name="Lemaire J.F."/>
            <person name="Inderbitzin P."/>
            <person name="Collins S.B."/>
            <person name="Wespe N."/>
            <person name="Knight-Connoni V."/>
        </authorList>
    </citation>
    <scope>NUCLEOTIDE SEQUENCE</scope>
    <source>
        <strain evidence="7">DSM 14562</strain>
    </source>
</reference>
<evidence type="ECO:0000256" key="3">
    <source>
        <dbReference type="ARBA" id="ARBA00023125"/>
    </source>
</evidence>
<dbReference type="Gene3D" id="1.10.150.130">
    <property type="match status" value="1"/>
</dbReference>
<evidence type="ECO:0000256" key="1">
    <source>
        <dbReference type="ARBA" id="ARBA00008857"/>
    </source>
</evidence>
<dbReference type="Gene3D" id="1.10.443.10">
    <property type="entry name" value="Intergrase catalytic core"/>
    <property type="match status" value="1"/>
</dbReference>
<keyword evidence="4" id="KW-0233">DNA recombination</keyword>
<evidence type="ECO:0000313" key="7">
    <source>
        <dbReference type="EMBL" id="MBN3557107.1"/>
    </source>
</evidence>
<dbReference type="RefSeq" id="WP_184106376.1">
    <property type="nucleotide sequence ID" value="NZ_JACHNX010000017.1"/>
</dbReference>
<keyword evidence="8" id="KW-1185">Reference proteome</keyword>
<evidence type="ECO:0000313" key="9">
    <source>
        <dbReference type="Proteomes" id="UP000704529"/>
    </source>
</evidence>
<gene>
    <name evidence="6" type="ORF">GGQ89_003195</name>
    <name evidence="7" type="ORF">JYA60_02535</name>
</gene>
<dbReference type="Proteomes" id="UP000584663">
    <property type="component" value="Unassembled WGS sequence"/>
</dbReference>
<dbReference type="InterPro" id="IPR010998">
    <property type="entry name" value="Integrase_recombinase_N"/>
</dbReference>
<evidence type="ECO:0000256" key="4">
    <source>
        <dbReference type="ARBA" id="ARBA00023172"/>
    </source>
</evidence>
<keyword evidence="3" id="KW-0238">DNA-binding</keyword>
<name>A0AA40ZWX2_9SPHN</name>
<dbReference type="EMBL" id="JAFHKU010000106">
    <property type="protein sequence ID" value="MBN3557107.1"/>
    <property type="molecule type" value="Genomic_DNA"/>
</dbReference>
<reference evidence="6 8" key="1">
    <citation type="submission" date="2020-08" db="EMBL/GenBank/DDBJ databases">
        <title>Genomic Encyclopedia of Type Strains, Phase IV (KMG-IV): sequencing the most valuable type-strain genomes for metagenomic binning, comparative biology and taxonomic classification.</title>
        <authorList>
            <person name="Goeker M."/>
        </authorList>
    </citation>
    <scope>NUCLEOTIDE SEQUENCE [LARGE SCALE GENOMIC DNA]</scope>
    <source>
        <strain evidence="6 8">DSM 14562</strain>
    </source>
</reference>
<feature type="domain" description="Tyr recombinase" evidence="5">
    <location>
        <begin position="173"/>
        <end position="343"/>
    </location>
</feature>
<dbReference type="InterPro" id="IPR050090">
    <property type="entry name" value="Tyrosine_recombinase_XerCD"/>
</dbReference>
<dbReference type="InterPro" id="IPR013762">
    <property type="entry name" value="Integrase-like_cat_sf"/>
</dbReference>
<evidence type="ECO:0000313" key="8">
    <source>
        <dbReference type="Proteomes" id="UP000584663"/>
    </source>
</evidence>
<dbReference type="GO" id="GO:0003677">
    <property type="term" value="F:DNA binding"/>
    <property type="evidence" value="ECO:0007669"/>
    <property type="project" value="UniProtKB-KW"/>
</dbReference>
<accession>A0AA40ZWX2</accession>
<protein>
    <submittedName>
        <fullName evidence="6 7">Integrase</fullName>
    </submittedName>
</protein>
<proteinExistence type="inferred from homology"/>
<comment type="similarity">
    <text evidence="1">Belongs to the 'phage' integrase family.</text>
</comment>
<evidence type="ECO:0000259" key="5">
    <source>
        <dbReference type="PROSITE" id="PS51898"/>
    </source>
</evidence>
<dbReference type="EMBL" id="JACHNX010000017">
    <property type="protein sequence ID" value="MBB4610956.1"/>
    <property type="molecule type" value="Genomic_DNA"/>
</dbReference>
<organism evidence="7 9">
    <name type="scientific">Sphingomonas yabuuchiae</name>
    <dbReference type="NCBI Taxonomy" id="172044"/>
    <lineage>
        <taxon>Bacteria</taxon>
        <taxon>Pseudomonadati</taxon>
        <taxon>Pseudomonadota</taxon>
        <taxon>Alphaproteobacteria</taxon>
        <taxon>Sphingomonadales</taxon>
        <taxon>Sphingomonadaceae</taxon>
        <taxon>Sphingomonas</taxon>
    </lineage>
</organism>
<dbReference type="SUPFAM" id="SSF56349">
    <property type="entry name" value="DNA breaking-rejoining enzymes"/>
    <property type="match status" value="1"/>
</dbReference>
<dbReference type="InterPro" id="IPR011010">
    <property type="entry name" value="DNA_brk_join_enz"/>
</dbReference>
<dbReference type="AlphaFoldDB" id="A0AA40ZWX2"/>
<dbReference type="GO" id="GO:0015074">
    <property type="term" value="P:DNA integration"/>
    <property type="evidence" value="ECO:0007669"/>
    <property type="project" value="UniProtKB-KW"/>
</dbReference>
<dbReference type="PROSITE" id="PS51898">
    <property type="entry name" value="TYR_RECOMBINASE"/>
    <property type="match status" value="1"/>
</dbReference>
<dbReference type="GO" id="GO:0006310">
    <property type="term" value="P:DNA recombination"/>
    <property type="evidence" value="ECO:0007669"/>
    <property type="project" value="UniProtKB-KW"/>
</dbReference>
<dbReference type="Pfam" id="PF00589">
    <property type="entry name" value="Phage_integrase"/>
    <property type="match status" value="1"/>
</dbReference>
<evidence type="ECO:0000313" key="6">
    <source>
        <dbReference type="EMBL" id="MBB4610956.1"/>
    </source>
</evidence>
<keyword evidence="2" id="KW-0229">DNA integration</keyword>
<dbReference type="InterPro" id="IPR002104">
    <property type="entry name" value="Integrase_catalytic"/>
</dbReference>
<dbReference type="PANTHER" id="PTHR30349">
    <property type="entry name" value="PHAGE INTEGRASE-RELATED"/>
    <property type="match status" value="1"/>
</dbReference>
<dbReference type="Proteomes" id="UP000704529">
    <property type="component" value="Unassembled WGS sequence"/>
</dbReference>
<dbReference type="PANTHER" id="PTHR30349:SF64">
    <property type="entry name" value="PROPHAGE INTEGRASE INTD-RELATED"/>
    <property type="match status" value="1"/>
</dbReference>
<evidence type="ECO:0000256" key="2">
    <source>
        <dbReference type="ARBA" id="ARBA00022908"/>
    </source>
</evidence>
<comment type="caution">
    <text evidence="7">The sequence shown here is derived from an EMBL/GenBank/DDBJ whole genome shotgun (WGS) entry which is preliminary data.</text>
</comment>